<protein>
    <submittedName>
        <fullName evidence="13">CDP-diacylglycerol--glycerol-3-phosphate 3-phosphatidyltransferase</fullName>
    </submittedName>
</protein>
<name>M1UU05_CYAM1</name>
<dbReference type="GO" id="GO:0008444">
    <property type="term" value="F:CDP-diacylglycerol-glycerol-3-phosphate 3-phosphatidyltransferase activity"/>
    <property type="evidence" value="ECO:0007669"/>
    <property type="project" value="InterPro"/>
</dbReference>
<dbReference type="OMA" id="KRFNMAS"/>
<keyword evidence="5 12" id="KW-0812">Transmembrane</keyword>
<dbReference type="Gene3D" id="1.20.120.1760">
    <property type="match status" value="1"/>
</dbReference>
<dbReference type="AlphaFoldDB" id="M1UU05"/>
<evidence type="ECO:0000256" key="12">
    <source>
        <dbReference type="SAM" id="Phobius"/>
    </source>
</evidence>
<keyword evidence="8 12" id="KW-0472">Membrane</keyword>
<dbReference type="OrthoDB" id="10020554at2759"/>
<keyword evidence="10" id="KW-1208">Phospholipid metabolism</keyword>
<dbReference type="GeneID" id="16995401"/>
<dbReference type="Gramene" id="CMN196CT">
    <property type="protein sequence ID" value="CMN196CT"/>
    <property type="gene ID" value="CMN196C"/>
</dbReference>
<dbReference type="Pfam" id="PF01066">
    <property type="entry name" value="CDP-OH_P_transf"/>
    <property type="match status" value="1"/>
</dbReference>
<dbReference type="Proteomes" id="UP000007014">
    <property type="component" value="Chromosome 14"/>
</dbReference>
<comment type="subcellular location">
    <subcellularLocation>
        <location evidence="1">Membrane</location>
        <topology evidence="1">Multi-pass membrane protein</topology>
    </subcellularLocation>
</comment>
<dbReference type="InterPro" id="IPR004570">
    <property type="entry name" value="Phosphatidylglycerol_P_synth"/>
</dbReference>
<gene>
    <name evidence="13" type="ORF">CYME_CMN196C</name>
</gene>
<evidence type="ECO:0000256" key="8">
    <source>
        <dbReference type="ARBA" id="ARBA00023136"/>
    </source>
</evidence>
<evidence type="ECO:0000313" key="14">
    <source>
        <dbReference type="Proteomes" id="UP000007014"/>
    </source>
</evidence>
<dbReference type="KEGG" id="cme:CYME_CMN196C"/>
<evidence type="ECO:0000256" key="7">
    <source>
        <dbReference type="ARBA" id="ARBA00023098"/>
    </source>
</evidence>
<dbReference type="InterPro" id="IPR048254">
    <property type="entry name" value="CDP_ALCOHOL_P_TRANSF_CS"/>
</dbReference>
<accession>M1UU05</accession>
<comment type="similarity">
    <text evidence="2 11">Belongs to the CDP-alcohol phosphatidyltransferase class-I family.</text>
</comment>
<proteinExistence type="inferred from homology"/>
<keyword evidence="6 12" id="KW-1133">Transmembrane helix</keyword>
<reference evidence="13 14" key="1">
    <citation type="journal article" date="2004" name="Nature">
        <title>Genome sequence of the ultrasmall unicellular red alga Cyanidioschyzon merolae 10D.</title>
        <authorList>
            <person name="Matsuzaki M."/>
            <person name="Misumi O."/>
            <person name="Shin-i T."/>
            <person name="Maruyama S."/>
            <person name="Takahara M."/>
            <person name="Miyagishima S."/>
            <person name="Mori T."/>
            <person name="Nishida K."/>
            <person name="Yagisawa F."/>
            <person name="Nishida K."/>
            <person name="Yoshida Y."/>
            <person name="Nishimura Y."/>
            <person name="Nakao S."/>
            <person name="Kobayashi T."/>
            <person name="Momoyama Y."/>
            <person name="Higashiyama T."/>
            <person name="Minoda A."/>
            <person name="Sano M."/>
            <person name="Nomoto H."/>
            <person name="Oishi K."/>
            <person name="Hayashi H."/>
            <person name="Ohta F."/>
            <person name="Nishizaka S."/>
            <person name="Haga S."/>
            <person name="Miura S."/>
            <person name="Morishita T."/>
            <person name="Kabeya Y."/>
            <person name="Terasawa K."/>
            <person name="Suzuki Y."/>
            <person name="Ishii Y."/>
            <person name="Asakawa S."/>
            <person name="Takano H."/>
            <person name="Ohta N."/>
            <person name="Kuroiwa H."/>
            <person name="Tanaka K."/>
            <person name="Shimizu N."/>
            <person name="Sugano S."/>
            <person name="Sato N."/>
            <person name="Nozaki H."/>
            <person name="Ogasawara N."/>
            <person name="Kohara Y."/>
            <person name="Kuroiwa T."/>
        </authorList>
    </citation>
    <scope>NUCLEOTIDE SEQUENCE [LARGE SCALE GENOMIC DNA]</scope>
    <source>
        <strain evidence="13 14">10D</strain>
    </source>
</reference>
<evidence type="ECO:0000256" key="6">
    <source>
        <dbReference type="ARBA" id="ARBA00022989"/>
    </source>
</evidence>
<keyword evidence="9" id="KW-0594">Phospholipid biosynthesis</keyword>
<reference evidence="13 14" key="2">
    <citation type="journal article" date="2007" name="BMC Biol.">
        <title>A 100%-complete sequence reveals unusually simple genomic features in the hot-spring red alga Cyanidioschyzon merolae.</title>
        <authorList>
            <person name="Nozaki H."/>
            <person name="Takano H."/>
            <person name="Misumi O."/>
            <person name="Terasawa K."/>
            <person name="Matsuzaki M."/>
            <person name="Maruyama S."/>
            <person name="Nishida K."/>
            <person name="Yagisawa F."/>
            <person name="Yoshida Y."/>
            <person name="Fujiwara T."/>
            <person name="Takio S."/>
            <person name="Tamura K."/>
            <person name="Chung S.J."/>
            <person name="Nakamura S."/>
            <person name="Kuroiwa H."/>
            <person name="Tanaka K."/>
            <person name="Sato N."/>
            <person name="Kuroiwa T."/>
        </authorList>
    </citation>
    <scope>NUCLEOTIDE SEQUENCE [LARGE SCALE GENOMIC DNA]</scope>
    <source>
        <strain evidence="13 14">10D</strain>
    </source>
</reference>
<dbReference type="PANTHER" id="PTHR14269:SF60">
    <property type="entry name" value="CARDIOLIPIN SYNTHASE (CMP-FORMING)"/>
    <property type="match status" value="1"/>
</dbReference>
<dbReference type="STRING" id="280699.M1UU05"/>
<feature type="transmembrane region" description="Helical" evidence="12">
    <location>
        <begin position="85"/>
        <end position="107"/>
    </location>
</feature>
<keyword evidence="14" id="KW-1185">Reference proteome</keyword>
<keyword evidence="4 11" id="KW-0808">Transferase</keyword>
<evidence type="ECO:0000313" key="13">
    <source>
        <dbReference type="EMBL" id="BAM81296.1"/>
    </source>
</evidence>
<dbReference type="PROSITE" id="PS00379">
    <property type="entry name" value="CDP_ALCOHOL_P_TRANSF"/>
    <property type="match status" value="1"/>
</dbReference>
<keyword evidence="3" id="KW-0444">Lipid biosynthesis</keyword>
<dbReference type="GO" id="GO:0043337">
    <property type="term" value="F:cardiolipin synthase (CMP-forming)"/>
    <property type="evidence" value="ECO:0007669"/>
    <property type="project" value="TreeGrafter"/>
</dbReference>
<dbReference type="InterPro" id="IPR050324">
    <property type="entry name" value="CDP-alcohol_PTase-I"/>
</dbReference>
<dbReference type="EMBL" id="AP006496">
    <property type="protein sequence ID" value="BAM81296.1"/>
    <property type="molecule type" value="Genomic_DNA"/>
</dbReference>
<dbReference type="PIRSF" id="PIRSF000847">
    <property type="entry name" value="Phos_ph_gly_syn"/>
    <property type="match status" value="1"/>
</dbReference>
<dbReference type="RefSeq" id="XP_005537332.1">
    <property type="nucleotide sequence ID" value="XM_005537275.1"/>
</dbReference>
<evidence type="ECO:0000256" key="4">
    <source>
        <dbReference type="ARBA" id="ARBA00022679"/>
    </source>
</evidence>
<evidence type="ECO:0000256" key="9">
    <source>
        <dbReference type="ARBA" id="ARBA00023209"/>
    </source>
</evidence>
<dbReference type="GO" id="GO:0032049">
    <property type="term" value="P:cardiolipin biosynthetic process"/>
    <property type="evidence" value="ECO:0007669"/>
    <property type="project" value="TreeGrafter"/>
</dbReference>
<evidence type="ECO:0000256" key="11">
    <source>
        <dbReference type="RuleBase" id="RU003750"/>
    </source>
</evidence>
<dbReference type="HOGENOM" id="CLU_051314_0_2_1"/>
<dbReference type="eggNOG" id="KOG1617">
    <property type="taxonomic scope" value="Eukaryota"/>
</dbReference>
<evidence type="ECO:0000256" key="5">
    <source>
        <dbReference type="ARBA" id="ARBA00022692"/>
    </source>
</evidence>
<organism evidence="13 14">
    <name type="scientific">Cyanidioschyzon merolae (strain NIES-3377 / 10D)</name>
    <name type="common">Unicellular red alga</name>
    <dbReference type="NCBI Taxonomy" id="280699"/>
    <lineage>
        <taxon>Eukaryota</taxon>
        <taxon>Rhodophyta</taxon>
        <taxon>Bangiophyceae</taxon>
        <taxon>Cyanidiales</taxon>
        <taxon>Cyanidiaceae</taxon>
        <taxon>Cyanidioschyzon</taxon>
    </lineage>
</organism>
<dbReference type="InterPro" id="IPR043130">
    <property type="entry name" value="CDP-OH_PTrfase_TM_dom"/>
</dbReference>
<evidence type="ECO:0000256" key="1">
    <source>
        <dbReference type="ARBA" id="ARBA00004141"/>
    </source>
</evidence>
<dbReference type="PANTHER" id="PTHR14269">
    <property type="entry name" value="CDP-DIACYLGLYCEROL--GLYCEROL-3-PHOSPHATE 3-PHOSPHATIDYLTRANSFERASE-RELATED"/>
    <property type="match status" value="1"/>
</dbReference>
<evidence type="ECO:0000256" key="2">
    <source>
        <dbReference type="ARBA" id="ARBA00010441"/>
    </source>
</evidence>
<evidence type="ECO:0000256" key="10">
    <source>
        <dbReference type="ARBA" id="ARBA00023264"/>
    </source>
</evidence>
<dbReference type="InterPro" id="IPR000462">
    <property type="entry name" value="CDP-OH_P_trans"/>
</dbReference>
<sequence length="208" mass="21661">MHAANLVSLARLVTAPVIGGLIVNDYYSIAALAVAAAGVSDVLDGYLARKYQKVTTLGSILDPVADKVVINATAAALSAKGVLPLGLVGVFLARDSLLILGGAYFAVKLYREARRRDAAVGQPARSQSSDAWPYRVAPLFISKLNTFGQFCTISYASLGAAMGTGDDDPVLQALCWVVGSTTVLSGALYARAVLKAPSGYPSSILRKV</sequence>
<keyword evidence="7" id="KW-0443">Lipid metabolism</keyword>
<dbReference type="GO" id="GO:0016020">
    <property type="term" value="C:membrane"/>
    <property type="evidence" value="ECO:0007669"/>
    <property type="project" value="UniProtKB-SubCell"/>
</dbReference>
<evidence type="ECO:0000256" key="3">
    <source>
        <dbReference type="ARBA" id="ARBA00022516"/>
    </source>
</evidence>
<dbReference type="GO" id="GO:0005739">
    <property type="term" value="C:mitochondrion"/>
    <property type="evidence" value="ECO:0007669"/>
    <property type="project" value="TreeGrafter"/>
</dbReference>